<dbReference type="AlphaFoldDB" id="A0A0K8MGB4"/>
<feature type="non-terminal residue" evidence="1">
    <location>
        <position position="1"/>
    </location>
</feature>
<reference evidence="1 2" key="1">
    <citation type="journal article" date="2015" name="BMC Genomics">
        <title>Comparative genomics of Fructobacillus spp. and Leuconostoc spp. reveals niche-specific evolution of Fructobacillus spp.</title>
        <authorList>
            <person name="Endo A."/>
            <person name="Tanizawa Y."/>
            <person name="Tanaka N."/>
            <person name="Maeno S."/>
            <person name="Kumar H."/>
            <person name="Shiwa Y."/>
            <person name="Okada S."/>
            <person name="Yoshikawa H."/>
            <person name="Dicks L."/>
            <person name="Nakagawa J."/>
            <person name="Arita M."/>
        </authorList>
    </citation>
    <scope>NUCLEOTIDE SEQUENCE [LARGE SCALE GENOMIC DNA]</scope>
    <source>
        <strain evidence="1 2">JCM 12225</strain>
    </source>
</reference>
<organism evidence="1 2">
    <name type="scientific">Fructobacillus ficulneus</name>
    <dbReference type="NCBI Taxonomy" id="157463"/>
    <lineage>
        <taxon>Bacteria</taxon>
        <taxon>Bacillati</taxon>
        <taxon>Bacillota</taxon>
        <taxon>Bacilli</taxon>
        <taxon>Lactobacillales</taxon>
        <taxon>Lactobacillaceae</taxon>
        <taxon>Fructobacillus</taxon>
    </lineage>
</organism>
<dbReference type="RefSeq" id="WP_207657341.1">
    <property type="nucleotide sequence ID" value="NZ_DF967991.1"/>
</dbReference>
<accession>A0A0K8MGB4</accession>
<gene>
    <name evidence="1" type="ORF">FFIC_140910</name>
</gene>
<name>A0A0K8MGB4_9LACO</name>
<keyword evidence="2" id="KW-1185">Reference proteome</keyword>
<sequence>GQPGRGFTFYGSATFATKLMQESKLSYLARLKAVALEKVGSSIVTPPFPAPNFSASKQYYGLKE</sequence>
<dbReference type="EMBL" id="DF967991">
    <property type="protein sequence ID" value="GAO99497.1"/>
    <property type="molecule type" value="Genomic_DNA"/>
</dbReference>
<proteinExistence type="predicted"/>
<protein>
    <submittedName>
        <fullName evidence="1">Uncharacterized protein</fullName>
    </submittedName>
</protein>
<dbReference type="Proteomes" id="UP000253891">
    <property type="component" value="Unassembled WGS sequence"/>
</dbReference>
<evidence type="ECO:0000313" key="1">
    <source>
        <dbReference type="EMBL" id="GAO99497.1"/>
    </source>
</evidence>
<evidence type="ECO:0000313" key="2">
    <source>
        <dbReference type="Proteomes" id="UP000253891"/>
    </source>
</evidence>